<keyword evidence="1" id="KW-0812">Transmembrane</keyword>
<accession>A0A0D7EG65</accession>
<evidence type="ECO:0000313" key="2">
    <source>
        <dbReference type="EMBL" id="KIZ39708.1"/>
    </source>
</evidence>
<dbReference type="AlphaFoldDB" id="A0A0D7EG65"/>
<name>A0A0D7EG65_RHOPL</name>
<feature type="non-terminal residue" evidence="2">
    <location>
        <position position="121"/>
    </location>
</feature>
<evidence type="ECO:0000256" key="1">
    <source>
        <dbReference type="SAM" id="Phobius"/>
    </source>
</evidence>
<organism evidence="2 3">
    <name type="scientific">Rhodopseudomonas palustris</name>
    <dbReference type="NCBI Taxonomy" id="1076"/>
    <lineage>
        <taxon>Bacteria</taxon>
        <taxon>Pseudomonadati</taxon>
        <taxon>Pseudomonadota</taxon>
        <taxon>Alphaproteobacteria</taxon>
        <taxon>Hyphomicrobiales</taxon>
        <taxon>Nitrobacteraceae</taxon>
        <taxon>Rhodopseudomonas</taxon>
    </lineage>
</organism>
<reference evidence="2 3" key="1">
    <citation type="submission" date="2014-11" db="EMBL/GenBank/DDBJ databases">
        <title>Genomics and ecophysiology of heterotrophic nitrogen fixing bacteria isolated from estuarine surface water.</title>
        <authorList>
            <person name="Bentzon-Tilia M."/>
            <person name="Severin I."/>
            <person name="Hansen L.H."/>
            <person name="Riemann L."/>
        </authorList>
    </citation>
    <scope>NUCLEOTIDE SEQUENCE [LARGE SCALE GENOMIC DNA]</scope>
    <source>
        <strain evidence="2 3">BAL398</strain>
    </source>
</reference>
<evidence type="ECO:0000313" key="3">
    <source>
        <dbReference type="Proteomes" id="UP000032515"/>
    </source>
</evidence>
<gene>
    <name evidence="2" type="ORF">OO17_19600</name>
</gene>
<proteinExistence type="predicted"/>
<feature type="transmembrane region" description="Helical" evidence="1">
    <location>
        <begin position="20"/>
        <end position="40"/>
    </location>
</feature>
<dbReference type="Proteomes" id="UP000032515">
    <property type="component" value="Unassembled WGS sequence"/>
</dbReference>
<keyword evidence="1" id="KW-0472">Membrane</keyword>
<keyword evidence="1" id="KW-1133">Transmembrane helix</keyword>
<sequence>MLVVINVATFIYHMTASALFNGVGNAVSIVLILYSAHIWLDSSGRFTAASKYVVVATGLVALSFVANLTVASLIDSIKYLAIYVVYAAGRSCPIRQTTAETNCLYTLAALPIAFLLIGSSK</sequence>
<protein>
    <submittedName>
        <fullName evidence="2">Uncharacterized protein</fullName>
    </submittedName>
</protein>
<dbReference type="EMBL" id="JXXE01000403">
    <property type="protein sequence ID" value="KIZ39708.1"/>
    <property type="molecule type" value="Genomic_DNA"/>
</dbReference>
<comment type="caution">
    <text evidence="2">The sequence shown here is derived from an EMBL/GenBank/DDBJ whole genome shotgun (WGS) entry which is preliminary data.</text>
</comment>
<feature type="transmembrane region" description="Helical" evidence="1">
    <location>
        <begin position="52"/>
        <end position="74"/>
    </location>
</feature>